<dbReference type="Gene3D" id="2.60.340.10">
    <property type="entry name" value="baseplate structural protein gp8, domain 1"/>
    <property type="match status" value="2"/>
</dbReference>
<proteinExistence type="predicted"/>
<dbReference type="InterPro" id="IPR036327">
    <property type="entry name" value="Gp8_sf"/>
</dbReference>
<dbReference type="EMBL" id="UINC01001407">
    <property type="protein sequence ID" value="SUZ79969.1"/>
    <property type="molecule type" value="Genomic_DNA"/>
</dbReference>
<sequence>MSAIINNTFRKFNADNFIASFGTANIYLMIGKNSPWSGNSAGEYDDGSYSDTNVPIPIDTSVSPFIHHDSAIASKLVSINDVSHVLKRVDWVSGETYDEYDHLQDDIIDTNFFVFTEAYRVYKCISNNGGTPSTVEPTGVSTDIIDTQPDGYRWKFMYEVQQADVLKFITTDWIPVHAPGAVGTDQADVETTAVDGALEHIDVLNGGANYKWNNGTAAGGTATTITLDTNANTTTVDYYNDMAVFILTGPGEGEIKTITGYNQTTKEATVNSAWVNIPTAVSTYEVSPAVTLASSDGNGAVARVSGVDTGAITRIDMVSEGTSYRSVVTTISSGGGTAASIIGRIGPQGGHGSNAVVELGGAFVMLNIRLIGNDGNDFPVGNHFRKVHLLVNPTAGDTTPPTLATGTTYDSNEIDEDSGSIIYTEFRAPIHRQSDSTEDIKIVAEF</sequence>
<dbReference type="AlphaFoldDB" id="A0A381QNB0"/>
<reference evidence="2" key="1">
    <citation type="submission" date="2018-05" db="EMBL/GenBank/DDBJ databases">
        <authorList>
            <person name="Lanie J.A."/>
            <person name="Ng W.-L."/>
            <person name="Kazmierczak K.M."/>
            <person name="Andrzejewski T.M."/>
            <person name="Davidsen T.M."/>
            <person name="Wayne K.J."/>
            <person name="Tettelin H."/>
            <person name="Glass J.I."/>
            <person name="Rusch D."/>
            <person name="Podicherti R."/>
            <person name="Tsui H.-C.T."/>
            <person name="Winkler M.E."/>
        </authorList>
    </citation>
    <scope>NUCLEOTIDE SEQUENCE</scope>
</reference>
<evidence type="ECO:0000313" key="2">
    <source>
        <dbReference type="EMBL" id="SUZ79969.1"/>
    </source>
</evidence>
<dbReference type="SUPFAM" id="SSF89433">
    <property type="entry name" value="Baseplate structural protein gp8"/>
    <property type="match status" value="2"/>
</dbReference>
<protein>
    <recommendedName>
        <fullName evidence="1">Bacteriophage T4 Gp8 domain-containing protein</fullName>
    </recommendedName>
</protein>
<feature type="domain" description="Bacteriophage T4 Gp8" evidence="1">
    <location>
        <begin position="380"/>
        <end position="446"/>
    </location>
</feature>
<organism evidence="2">
    <name type="scientific">marine metagenome</name>
    <dbReference type="NCBI Taxonomy" id="408172"/>
    <lineage>
        <taxon>unclassified sequences</taxon>
        <taxon>metagenomes</taxon>
        <taxon>ecological metagenomes</taxon>
    </lineage>
</organism>
<evidence type="ECO:0000259" key="1">
    <source>
        <dbReference type="Pfam" id="PF09215"/>
    </source>
</evidence>
<gene>
    <name evidence="2" type="ORF">METZ01_LOCUS32823</name>
</gene>
<accession>A0A381QNB0</accession>
<dbReference type="InterPro" id="IPR015298">
    <property type="entry name" value="Phage_T4_Gp8"/>
</dbReference>
<dbReference type="Pfam" id="PF09215">
    <property type="entry name" value="Phage-Gp8"/>
    <property type="match status" value="1"/>
</dbReference>
<name>A0A381QNB0_9ZZZZ</name>